<evidence type="ECO:0000313" key="3">
    <source>
        <dbReference type="EMBL" id="TGE23594.1"/>
    </source>
</evidence>
<keyword evidence="4" id="KW-1185">Reference proteome</keyword>
<dbReference type="OrthoDB" id="6064917at2"/>
<evidence type="ECO:0000256" key="1">
    <source>
        <dbReference type="SAM" id="Phobius"/>
    </source>
</evidence>
<comment type="caution">
    <text evidence="3">The sequence shown here is derived from an EMBL/GenBank/DDBJ whole genome shotgun (WGS) entry which is preliminary data.</text>
</comment>
<sequence length="385" mass="43326">MITTLRNLFALALLLLSLPLAASHVTFYMNGHPDDWQLFMNPDAFEDLSNPNSKVVFIYLTSGDQNLRTGGQGTIPLYQARENGAVSSGSFASNLVFAGTNNHRVEQVQINHHPITKYTYKNAVHYFIRMPDVTDWQSTTHLDQMHRGPLPLRTIDGKTLYPTWANLVETVRAIMEEETQAVDHFNLNALDPDARYNPDDHPDHRNAGAIAIDACHGLKAKIKLFQGYATGMYPENLSNEEKLNESALFALAVNATIDAGYDNTWEPWHKNFIGKNYYRLYFDPLSLQSSTLPSFEGLPASTTTASLFTMEFLSPPGHSDADQNLVMQTMDRVSEYITFHKRHFNNVHLLIYAVLLLGGFLTGLYVTRRQHARVAASPPPVHQYA</sequence>
<evidence type="ECO:0000313" key="4">
    <source>
        <dbReference type="Proteomes" id="UP000298471"/>
    </source>
</evidence>
<evidence type="ECO:0008006" key="5">
    <source>
        <dbReference type="Google" id="ProtNLM"/>
    </source>
</evidence>
<feature type="signal peptide" evidence="2">
    <location>
        <begin position="1"/>
        <end position="22"/>
    </location>
</feature>
<reference evidence="3 4" key="1">
    <citation type="submission" date="2019-04" db="EMBL/GenBank/DDBJ databases">
        <authorList>
            <person name="Feng G."/>
            <person name="Zhang J."/>
            <person name="Zhu H."/>
        </authorList>
    </citation>
    <scope>NUCLEOTIDE SEQUENCE [LARGE SCALE GENOMIC DNA]</scope>
    <source>
        <strain evidence="3 4">9PBR-1</strain>
    </source>
</reference>
<keyword evidence="1" id="KW-0472">Membrane</keyword>
<dbReference type="Proteomes" id="UP000298471">
    <property type="component" value="Unassembled WGS sequence"/>
</dbReference>
<organism evidence="3 4">
    <name type="scientific">Hymenobacter metallicola</name>
    <dbReference type="NCBI Taxonomy" id="2563114"/>
    <lineage>
        <taxon>Bacteria</taxon>
        <taxon>Pseudomonadati</taxon>
        <taxon>Bacteroidota</taxon>
        <taxon>Cytophagia</taxon>
        <taxon>Cytophagales</taxon>
        <taxon>Hymenobacteraceae</taxon>
        <taxon>Hymenobacter</taxon>
    </lineage>
</organism>
<keyword evidence="1" id="KW-1133">Transmembrane helix</keyword>
<gene>
    <name evidence="3" type="ORF">E5K02_20640</name>
</gene>
<keyword evidence="2" id="KW-0732">Signal</keyword>
<feature type="chain" id="PRO_5021239793" description="PIG-L family deacetylase" evidence="2">
    <location>
        <begin position="23"/>
        <end position="385"/>
    </location>
</feature>
<keyword evidence="1" id="KW-0812">Transmembrane</keyword>
<dbReference type="EMBL" id="SRMB01000004">
    <property type="protein sequence ID" value="TGE23594.1"/>
    <property type="molecule type" value="Genomic_DNA"/>
</dbReference>
<accession>A0A4Z0Q1W0</accession>
<proteinExistence type="predicted"/>
<dbReference type="AlphaFoldDB" id="A0A4Z0Q1W0"/>
<name>A0A4Z0Q1W0_9BACT</name>
<dbReference type="RefSeq" id="WP_135397450.1">
    <property type="nucleotide sequence ID" value="NZ_SRMB01000004.1"/>
</dbReference>
<feature type="transmembrane region" description="Helical" evidence="1">
    <location>
        <begin position="349"/>
        <end position="367"/>
    </location>
</feature>
<evidence type="ECO:0000256" key="2">
    <source>
        <dbReference type="SAM" id="SignalP"/>
    </source>
</evidence>
<protein>
    <recommendedName>
        <fullName evidence="5">PIG-L family deacetylase</fullName>
    </recommendedName>
</protein>